<sequence>MSGDIGPSVTLPAALQALTSNPRLKLLLVGKTKIIQKLLKKANSEQISRIEIIHAEHIVLNNIKPLSAIRQSKETSMRIAIDLVKNGYAKACVSSGNTAVLIGLSKLMLKLINGIKRPALMTIIPNIKKKQTILLDLGANINCTSEMLIQFAIMGSVVAEEIINIIKPKVALLNIGKEENKGLDNIQKAAAILKKITSINYIGYAEGDDLLIGKTDVLVCDGFIGNVLLKTMEGVIRVIFSFFKSTDKTTNNNYFIQLIKKILIKKITKHFFNLNPDQYNGAIILGLKNIVIKSHGSANEKAFKSAIDYTIRIIQKQIPEKITDKLNILSLRSIK</sequence>
<comment type="subunit">
    <text evidence="9 10">Homodimer. Probably interacts with PlsY.</text>
</comment>
<proteinExistence type="inferred from homology"/>
<evidence type="ECO:0000256" key="1">
    <source>
        <dbReference type="ARBA" id="ARBA00001232"/>
    </source>
</evidence>
<comment type="pathway">
    <text evidence="10">Lipid metabolism; phospholipid metabolism.</text>
</comment>
<accession>A0ABP1CFI4</accession>
<dbReference type="InterPro" id="IPR012281">
    <property type="entry name" value="Phospholipid_synth_PlsX-like"/>
</dbReference>
<comment type="function">
    <text evidence="10">Catalyzes the reversible formation of acyl-phosphate (acyl-PO(4)) from acyl-[acyl-carrier-protein] (acyl-ACP). This enzyme utilizes acyl-ACP as fatty acyl donor, but not acyl-CoA.</text>
</comment>
<evidence type="ECO:0000256" key="10">
    <source>
        <dbReference type="HAMAP-Rule" id="MF_00019"/>
    </source>
</evidence>
<protein>
    <recommendedName>
        <fullName evidence="8 10">Phosphate acyltransferase</fullName>
        <ecNumber evidence="8 10">2.3.1.274</ecNumber>
    </recommendedName>
    <alternativeName>
        <fullName evidence="10">Acyl-ACP phosphotransacylase</fullName>
    </alternativeName>
    <alternativeName>
        <fullName evidence="10">Acyl-[acyl-carrier-protein]--phosphate acyltransferase</fullName>
    </alternativeName>
    <alternativeName>
        <fullName evidence="10">Phosphate-acyl-ACP acyltransferase</fullName>
    </alternativeName>
</protein>
<comment type="similarity">
    <text evidence="10">Belongs to the PlsX family.</text>
</comment>
<dbReference type="InterPro" id="IPR003664">
    <property type="entry name" value="FA_synthesis"/>
</dbReference>
<comment type="catalytic activity">
    <reaction evidence="1 10">
        <text>a fatty acyl-[ACP] + phosphate = an acyl phosphate + holo-[ACP]</text>
        <dbReference type="Rhea" id="RHEA:42292"/>
        <dbReference type="Rhea" id="RHEA-COMP:9685"/>
        <dbReference type="Rhea" id="RHEA-COMP:14125"/>
        <dbReference type="ChEBI" id="CHEBI:43474"/>
        <dbReference type="ChEBI" id="CHEBI:59918"/>
        <dbReference type="ChEBI" id="CHEBI:64479"/>
        <dbReference type="ChEBI" id="CHEBI:138651"/>
        <dbReference type="EC" id="2.3.1.274"/>
    </reaction>
</comment>
<evidence type="ECO:0000256" key="9">
    <source>
        <dbReference type="ARBA" id="ARBA00046608"/>
    </source>
</evidence>
<keyword evidence="12" id="KW-1185">Reference proteome</keyword>
<keyword evidence="5 10" id="KW-0443">Lipid metabolism</keyword>
<reference evidence="11" key="1">
    <citation type="submission" date="2024-04" db="EMBL/GenBank/DDBJ databases">
        <authorList>
            <person name="Manzano-Marin A."/>
            <person name="Manzano-Marin A."/>
            <person name="Alejandro Manzano Marin A."/>
        </authorList>
    </citation>
    <scope>NUCLEOTIDE SEQUENCE [LARGE SCALE GENOMIC DNA]</scope>
    <source>
        <strain evidence="11">TABTEA</strain>
    </source>
</reference>
<keyword evidence="4 10" id="KW-0808">Transferase</keyword>
<dbReference type="PIRSF" id="PIRSF002465">
    <property type="entry name" value="Phsphlp_syn_PlsX"/>
    <property type="match status" value="1"/>
</dbReference>
<evidence type="ECO:0000256" key="4">
    <source>
        <dbReference type="ARBA" id="ARBA00022679"/>
    </source>
</evidence>
<keyword evidence="7 10" id="KW-1208">Phospholipid metabolism</keyword>
<evidence type="ECO:0000256" key="8">
    <source>
        <dbReference type="ARBA" id="ARBA00024069"/>
    </source>
</evidence>
<dbReference type="PANTHER" id="PTHR30100:SF1">
    <property type="entry name" value="PHOSPHATE ACYLTRANSFERASE"/>
    <property type="match status" value="1"/>
</dbReference>
<keyword evidence="11" id="KW-0012">Acyltransferase</keyword>
<dbReference type="Proteomes" id="UP001497533">
    <property type="component" value="Chromosome"/>
</dbReference>
<dbReference type="PANTHER" id="PTHR30100">
    <property type="entry name" value="FATTY ACID/PHOSPHOLIPID SYNTHESIS PROTEIN PLSX"/>
    <property type="match status" value="1"/>
</dbReference>
<gene>
    <name evidence="10 11" type="primary">plsX</name>
    <name evidence="11" type="ORF">PRHACTZTBTEA_344</name>
</gene>
<evidence type="ECO:0000256" key="7">
    <source>
        <dbReference type="ARBA" id="ARBA00023264"/>
    </source>
</evidence>
<evidence type="ECO:0000313" key="11">
    <source>
        <dbReference type="EMBL" id="CAL1329266.1"/>
    </source>
</evidence>
<keyword evidence="2 10" id="KW-0963">Cytoplasm</keyword>
<evidence type="ECO:0000313" key="12">
    <source>
        <dbReference type="Proteomes" id="UP001497533"/>
    </source>
</evidence>
<evidence type="ECO:0000256" key="2">
    <source>
        <dbReference type="ARBA" id="ARBA00022490"/>
    </source>
</evidence>
<dbReference type="SUPFAM" id="SSF53659">
    <property type="entry name" value="Isocitrate/Isopropylmalate dehydrogenase-like"/>
    <property type="match status" value="1"/>
</dbReference>
<evidence type="ECO:0000256" key="3">
    <source>
        <dbReference type="ARBA" id="ARBA00022516"/>
    </source>
</evidence>
<name>A0ABP1CFI4_9GAMM</name>
<dbReference type="NCBIfam" id="TIGR00182">
    <property type="entry name" value="plsX"/>
    <property type="match status" value="1"/>
</dbReference>
<dbReference type="Pfam" id="PF02504">
    <property type="entry name" value="FA_synthesis"/>
    <property type="match status" value="1"/>
</dbReference>
<keyword evidence="3 10" id="KW-0444">Lipid biosynthesis</keyword>
<dbReference type="HAMAP" id="MF_00019">
    <property type="entry name" value="PlsX"/>
    <property type="match status" value="1"/>
</dbReference>
<keyword evidence="6 10" id="KW-0594">Phospholipid biosynthesis</keyword>
<evidence type="ECO:0000256" key="6">
    <source>
        <dbReference type="ARBA" id="ARBA00023209"/>
    </source>
</evidence>
<dbReference type="EC" id="2.3.1.274" evidence="8 10"/>
<comment type="subcellular location">
    <subcellularLocation>
        <location evidence="10">Cytoplasm</location>
    </subcellularLocation>
    <text evidence="10">Associated with the membrane possibly through PlsY.</text>
</comment>
<organism evidence="11 12">
    <name type="scientific">Candidatus Providencia siddallii</name>
    <dbReference type="NCBI Taxonomy" id="1715285"/>
    <lineage>
        <taxon>Bacteria</taxon>
        <taxon>Pseudomonadati</taxon>
        <taxon>Pseudomonadota</taxon>
        <taxon>Gammaproteobacteria</taxon>
        <taxon>Enterobacterales</taxon>
        <taxon>Morganellaceae</taxon>
        <taxon>Providencia</taxon>
    </lineage>
</organism>
<dbReference type="EMBL" id="OZ034688">
    <property type="protein sequence ID" value="CAL1329266.1"/>
    <property type="molecule type" value="Genomic_DNA"/>
</dbReference>
<dbReference type="GO" id="GO:0043811">
    <property type="term" value="F:phosphate:acyl-[acyl carrier protein] acyltransferase activity"/>
    <property type="evidence" value="ECO:0007669"/>
    <property type="project" value="UniProtKB-EC"/>
</dbReference>
<dbReference type="Gene3D" id="3.40.718.10">
    <property type="entry name" value="Isopropylmalate Dehydrogenase"/>
    <property type="match status" value="1"/>
</dbReference>
<evidence type="ECO:0000256" key="5">
    <source>
        <dbReference type="ARBA" id="ARBA00023098"/>
    </source>
</evidence>